<evidence type="ECO:0000256" key="2">
    <source>
        <dbReference type="ARBA" id="ARBA00022614"/>
    </source>
</evidence>
<accession>A0A0G4GCJ3</accession>
<organism evidence="4">
    <name type="scientific">Chromera velia CCMP2878</name>
    <dbReference type="NCBI Taxonomy" id="1169474"/>
    <lineage>
        <taxon>Eukaryota</taxon>
        <taxon>Sar</taxon>
        <taxon>Alveolata</taxon>
        <taxon>Colpodellida</taxon>
        <taxon>Chromeraceae</taxon>
        <taxon>Chromera</taxon>
    </lineage>
</organism>
<dbReference type="SUPFAM" id="SSF52047">
    <property type="entry name" value="RNI-like"/>
    <property type="match status" value="1"/>
</dbReference>
<dbReference type="InterPro" id="IPR001611">
    <property type="entry name" value="Leu-rich_rpt"/>
</dbReference>
<dbReference type="GO" id="GO:0031267">
    <property type="term" value="F:small GTPase binding"/>
    <property type="evidence" value="ECO:0007669"/>
    <property type="project" value="TreeGrafter"/>
</dbReference>
<dbReference type="GO" id="GO:0005829">
    <property type="term" value="C:cytosol"/>
    <property type="evidence" value="ECO:0007669"/>
    <property type="project" value="TreeGrafter"/>
</dbReference>
<dbReference type="InterPro" id="IPR032675">
    <property type="entry name" value="LRR_dom_sf"/>
</dbReference>
<protein>
    <submittedName>
        <fullName evidence="4">Uncharacterized protein</fullName>
    </submittedName>
</protein>
<dbReference type="PANTHER" id="PTHR24113">
    <property type="entry name" value="RAN GTPASE-ACTIVATING PROTEIN 1"/>
    <property type="match status" value="1"/>
</dbReference>
<dbReference type="InterPro" id="IPR027038">
    <property type="entry name" value="RanGap"/>
</dbReference>
<dbReference type="PANTHER" id="PTHR24113:SF12">
    <property type="entry name" value="RAN GTPASE-ACTIVATING PROTEIN 1"/>
    <property type="match status" value="1"/>
</dbReference>
<sequence length="732" mass="79056">MLVVSPVTGLSFTCFPLYPLTVSTCFHLSSSLYLLSSHLFDRWIHHPSHLHVLSSDNSIGPLEAPPVFPLLLPSLQSLSLKGNPLGTEGFRALAESIRGGSAACLRTLDLENTGLRSEALEALCGAIKESPLRVETLNLSTNELQGRPMEQICAVLCVASLPCLRTLLMRHCLLNCTEIRRLTEVLGRGDLPHLETLDSEGNYFETILWAAFQRESCLGELGKALRKDTVPSLRNLNLKGAGGLQEAEGLEAFLSVLEAPECPPLQQGGEEGVEEYEWLQLLGEGIQGGRLGCLRKLEVPEAGAALIEVPEEPEEEGARESLFTALSQVHLPRLAELSLNRLRPTDTDMLLLAVGVKRGNLLGLRVLDLGRSMGEGGFGRVGMEELMGAVIQRQEGWPLLEELHVSGTRAGEGGACLAKALSLGKLPNLSVINLQNSALTDEAVKELADAVQRGALDKVVCLRMGRNLRVGKEAWIEFSQAIVGSQRGLPKLTDLHLDHTKFESMGESLVSVLASGKVPSLESLLIMFSLCETGMTALGDAVKGKKFPPRLDELSFFLSSASAHPVSIDPLIIAIAESEKGLPPCLSTLDLTGGRVGVESLASLAASREVGEVSKLSNLRFLTLTSCGIDDQRLKKLGEVFRAHACPELGELFLQDNKLSLEGISAFLDLLEPDSLPEVKKIAFKGNTDPEGKHSERIFLSRLSELLEKAQSAGLIKKCSFSDSDWDGISVL</sequence>
<reference evidence="4" key="1">
    <citation type="submission" date="2014-11" db="EMBL/GenBank/DDBJ databases">
        <authorList>
            <person name="Otto D Thomas"/>
            <person name="Naeem Raeece"/>
        </authorList>
    </citation>
    <scope>NUCLEOTIDE SEQUENCE</scope>
</reference>
<dbReference type="AlphaFoldDB" id="A0A0G4GCJ3"/>
<dbReference type="GO" id="GO:0006913">
    <property type="term" value="P:nucleocytoplasmic transport"/>
    <property type="evidence" value="ECO:0007669"/>
    <property type="project" value="TreeGrafter"/>
</dbReference>
<evidence type="ECO:0000313" key="4">
    <source>
        <dbReference type="EMBL" id="CEM26514.1"/>
    </source>
</evidence>
<dbReference type="GO" id="GO:0005634">
    <property type="term" value="C:nucleus"/>
    <property type="evidence" value="ECO:0007669"/>
    <property type="project" value="TreeGrafter"/>
</dbReference>
<evidence type="ECO:0000256" key="1">
    <source>
        <dbReference type="ARBA" id="ARBA00022468"/>
    </source>
</evidence>
<gene>
    <name evidence="4" type="ORF">Cvel_21161</name>
</gene>
<dbReference type="GO" id="GO:0005096">
    <property type="term" value="F:GTPase activator activity"/>
    <property type="evidence" value="ECO:0007669"/>
    <property type="project" value="UniProtKB-KW"/>
</dbReference>
<dbReference type="VEuPathDB" id="CryptoDB:Cvel_21161"/>
<dbReference type="SMART" id="SM00368">
    <property type="entry name" value="LRR_RI"/>
    <property type="match status" value="6"/>
</dbReference>
<dbReference type="Gene3D" id="3.80.10.10">
    <property type="entry name" value="Ribonuclease Inhibitor"/>
    <property type="match status" value="3"/>
</dbReference>
<dbReference type="GO" id="GO:0048471">
    <property type="term" value="C:perinuclear region of cytoplasm"/>
    <property type="evidence" value="ECO:0007669"/>
    <property type="project" value="TreeGrafter"/>
</dbReference>
<keyword evidence="1" id="KW-0343">GTPase activation</keyword>
<keyword evidence="2" id="KW-0433">Leucine-rich repeat</keyword>
<dbReference type="PhylomeDB" id="A0A0G4GCJ3"/>
<keyword evidence="3" id="KW-0677">Repeat</keyword>
<name>A0A0G4GCJ3_9ALVE</name>
<dbReference type="EMBL" id="CDMZ01001063">
    <property type="protein sequence ID" value="CEM26514.1"/>
    <property type="molecule type" value="Genomic_DNA"/>
</dbReference>
<proteinExistence type="predicted"/>
<dbReference type="Pfam" id="PF13516">
    <property type="entry name" value="LRR_6"/>
    <property type="match status" value="1"/>
</dbReference>
<evidence type="ECO:0000256" key="3">
    <source>
        <dbReference type="ARBA" id="ARBA00022737"/>
    </source>
</evidence>